<dbReference type="AlphaFoldDB" id="A0A0E9Q2H2"/>
<reference evidence="1" key="1">
    <citation type="submission" date="2014-11" db="EMBL/GenBank/DDBJ databases">
        <authorList>
            <person name="Amaro Gonzalez C."/>
        </authorList>
    </citation>
    <scope>NUCLEOTIDE SEQUENCE</scope>
</reference>
<name>A0A0E9Q2H2_ANGAN</name>
<sequence length="58" mass="6850">MIQSNIHTALTQRRLIKQWSRSLTAHLRRIPEKQNNFQTFSLCQASSRLLKNKNKVKS</sequence>
<accession>A0A0E9Q2H2</accession>
<dbReference type="EMBL" id="GBXM01098037">
    <property type="protein sequence ID" value="JAH10540.1"/>
    <property type="molecule type" value="Transcribed_RNA"/>
</dbReference>
<protein>
    <submittedName>
        <fullName evidence="1">Uncharacterized protein</fullName>
    </submittedName>
</protein>
<reference evidence="1" key="2">
    <citation type="journal article" date="2015" name="Fish Shellfish Immunol.">
        <title>Early steps in the European eel (Anguilla anguilla)-Vibrio vulnificus interaction in the gills: Role of the RtxA13 toxin.</title>
        <authorList>
            <person name="Callol A."/>
            <person name="Pajuelo D."/>
            <person name="Ebbesson L."/>
            <person name="Teles M."/>
            <person name="MacKenzie S."/>
            <person name="Amaro C."/>
        </authorList>
    </citation>
    <scope>NUCLEOTIDE SEQUENCE</scope>
</reference>
<evidence type="ECO:0000313" key="1">
    <source>
        <dbReference type="EMBL" id="JAH10540.1"/>
    </source>
</evidence>
<proteinExistence type="predicted"/>
<organism evidence="1">
    <name type="scientific">Anguilla anguilla</name>
    <name type="common">European freshwater eel</name>
    <name type="synonym">Muraena anguilla</name>
    <dbReference type="NCBI Taxonomy" id="7936"/>
    <lineage>
        <taxon>Eukaryota</taxon>
        <taxon>Metazoa</taxon>
        <taxon>Chordata</taxon>
        <taxon>Craniata</taxon>
        <taxon>Vertebrata</taxon>
        <taxon>Euteleostomi</taxon>
        <taxon>Actinopterygii</taxon>
        <taxon>Neopterygii</taxon>
        <taxon>Teleostei</taxon>
        <taxon>Anguilliformes</taxon>
        <taxon>Anguillidae</taxon>
        <taxon>Anguilla</taxon>
    </lineage>
</organism>